<gene>
    <name evidence="1" type="ORF">K443DRAFT_9435</name>
</gene>
<evidence type="ECO:0000313" key="1">
    <source>
        <dbReference type="EMBL" id="KIJ98071.1"/>
    </source>
</evidence>
<dbReference type="Proteomes" id="UP000054477">
    <property type="component" value="Unassembled WGS sequence"/>
</dbReference>
<keyword evidence="2" id="KW-1185">Reference proteome</keyword>
<dbReference type="OrthoDB" id="27483at2759"/>
<dbReference type="AlphaFoldDB" id="A0A0C9XKG6"/>
<protein>
    <submittedName>
        <fullName evidence="1">Uncharacterized protein</fullName>
    </submittedName>
</protein>
<dbReference type="HOGENOM" id="CLU_1514127_0_0_1"/>
<dbReference type="EMBL" id="KN838677">
    <property type="protein sequence ID" value="KIJ98071.1"/>
    <property type="molecule type" value="Genomic_DNA"/>
</dbReference>
<sequence length="161" mass="18198">MYPIITNTESYRLREVINSLKGSDAVIKRVLEQLYLCPKLKVLYEIEDNDDDCSDLQVMLDSVASFPEEQTDTTLKDALAEVPGAVFLRETGEDPDVTDCSGTIIPSKRIHWITPLTDFTRITSQYITFGNEASLQYTYGDICLVVEIPVSGKRLKRKRGE</sequence>
<reference evidence="2" key="2">
    <citation type="submission" date="2015-01" db="EMBL/GenBank/DDBJ databases">
        <title>Evolutionary Origins and Diversification of the Mycorrhizal Mutualists.</title>
        <authorList>
            <consortium name="DOE Joint Genome Institute"/>
            <consortium name="Mycorrhizal Genomics Consortium"/>
            <person name="Kohler A."/>
            <person name="Kuo A."/>
            <person name="Nagy L.G."/>
            <person name="Floudas D."/>
            <person name="Copeland A."/>
            <person name="Barry K.W."/>
            <person name="Cichocki N."/>
            <person name="Veneault-Fourrey C."/>
            <person name="LaButti K."/>
            <person name="Lindquist E.A."/>
            <person name="Lipzen A."/>
            <person name="Lundell T."/>
            <person name="Morin E."/>
            <person name="Murat C."/>
            <person name="Riley R."/>
            <person name="Ohm R."/>
            <person name="Sun H."/>
            <person name="Tunlid A."/>
            <person name="Henrissat B."/>
            <person name="Grigoriev I.V."/>
            <person name="Hibbett D.S."/>
            <person name="Martin F."/>
        </authorList>
    </citation>
    <scope>NUCLEOTIDE SEQUENCE [LARGE SCALE GENOMIC DNA]</scope>
    <source>
        <strain evidence="2">LaAM-08-1</strain>
    </source>
</reference>
<organism evidence="1 2">
    <name type="scientific">Laccaria amethystina LaAM-08-1</name>
    <dbReference type="NCBI Taxonomy" id="1095629"/>
    <lineage>
        <taxon>Eukaryota</taxon>
        <taxon>Fungi</taxon>
        <taxon>Dikarya</taxon>
        <taxon>Basidiomycota</taxon>
        <taxon>Agaricomycotina</taxon>
        <taxon>Agaricomycetes</taxon>
        <taxon>Agaricomycetidae</taxon>
        <taxon>Agaricales</taxon>
        <taxon>Agaricineae</taxon>
        <taxon>Hydnangiaceae</taxon>
        <taxon>Laccaria</taxon>
    </lineage>
</organism>
<evidence type="ECO:0000313" key="2">
    <source>
        <dbReference type="Proteomes" id="UP000054477"/>
    </source>
</evidence>
<reference evidence="1 2" key="1">
    <citation type="submission" date="2014-04" db="EMBL/GenBank/DDBJ databases">
        <authorList>
            <consortium name="DOE Joint Genome Institute"/>
            <person name="Kuo A."/>
            <person name="Kohler A."/>
            <person name="Nagy L.G."/>
            <person name="Floudas D."/>
            <person name="Copeland A."/>
            <person name="Barry K.W."/>
            <person name="Cichocki N."/>
            <person name="Veneault-Fourrey C."/>
            <person name="LaButti K."/>
            <person name="Lindquist E.A."/>
            <person name="Lipzen A."/>
            <person name="Lundell T."/>
            <person name="Morin E."/>
            <person name="Murat C."/>
            <person name="Sun H."/>
            <person name="Tunlid A."/>
            <person name="Henrissat B."/>
            <person name="Grigoriev I.V."/>
            <person name="Hibbett D.S."/>
            <person name="Martin F."/>
            <person name="Nordberg H.P."/>
            <person name="Cantor M.N."/>
            <person name="Hua S.X."/>
        </authorList>
    </citation>
    <scope>NUCLEOTIDE SEQUENCE [LARGE SCALE GENOMIC DNA]</scope>
    <source>
        <strain evidence="1 2">LaAM-08-1</strain>
    </source>
</reference>
<proteinExistence type="predicted"/>
<accession>A0A0C9XKG6</accession>
<name>A0A0C9XKG6_9AGAR</name>